<feature type="domain" description="CBS" evidence="7">
    <location>
        <begin position="434"/>
        <end position="490"/>
    </location>
</feature>
<dbReference type="Proteomes" id="UP000014216">
    <property type="component" value="Unassembled WGS sequence"/>
</dbReference>
<keyword evidence="4 6" id="KW-0472">Membrane</keyword>
<name>S0G1W7_9BACT</name>
<keyword evidence="3 6" id="KW-1133">Transmembrane helix</keyword>
<evidence type="ECO:0000313" key="8">
    <source>
        <dbReference type="EMBL" id="EMS78157.1"/>
    </source>
</evidence>
<evidence type="ECO:0000256" key="6">
    <source>
        <dbReference type="SAM" id="Phobius"/>
    </source>
</evidence>
<dbReference type="InterPro" id="IPR038770">
    <property type="entry name" value="Na+/solute_symporter_sf"/>
</dbReference>
<accession>S0G1W7</accession>
<dbReference type="Gene3D" id="3.10.580.10">
    <property type="entry name" value="CBS-domain"/>
    <property type="match status" value="1"/>
</dbReference>
<dbReference type="GO" id="GO:1902600">
    <property type="term" value="P:proton transmembrane transport"/>
    <property type="evidence" value="ECO:0007669"/>
    <property type="project" value="InterPro"/>
</dbReference>
<feature type="transmembrane region" description="Helical" evidence="6">
    <location>
        <begin position="68"/>
        <end position="86"/>
    </location>
</feature>
<feature type="transmembrane region" description="Helical" evidence="6">
    <location>
        <begin position="219"/>
        <end position="249"/>
    </location>
</feature>
<dbReference type="PANTHER" id="PTHR43021:SF2">
    <property type="entry name" value="CATION_H+ EXCHANGER DOMAIN-CONTAINING PROTEIN"/>
    <property type="match status" value="1"/>
</dbReference>
<dbReference type="RefSeq" id="WP_006967972.1">
    <property type="nucleotide sequence ID" value="NZ_APJX01000010.1"/>
</dbReference>
<feature type="transmembrane region" description="Helical" evidence="6">
    <location>
        <begin position="121"/>
        <end position="141"/>
    </location>
</feature>
<reference evidence="8 9" key="1">
    <citation type="journal article" date="2013" name="Genome Announc.">
        <title>Draft Genome Sequence of Desulfotignum phosphitoxidans DSM 13687 Strain FiPS-3.</title>
        <authorList>
            <person name="Poehlein A."/>
            <person name="Daniel R."/>
            <person name="Simeonova D.D."/>
        </authorList>
    </citation>
    <scope>NUCLEOTIDE SEQUENCE [LARGE SCALE GENOMIC DNA]</scope>
    <source>
        <strain evidence="8 9">DSM 13687</strain>
    </source>
</reference>
<evidence type="ECO:0000259" key="7">
    <source>
        <dbReference type="PROSITE" id="PS51371"/>
    </source>
</evidence>
<dbReference type="InterPro" id="IPR046342">
    <property type="entry name" value="CBS_dom_sf"/>
</dbReference>
<protein>
    <submittedName>
        <fullName evidence="8">Na+/H+ antiporter NapA</fullName>
    </submittedName>
</protein>
<evidence type="ECO:0000256" key="5">
    <source>
        <dbReference type="PROSITE-ProRule" id="PRU00703"/>
    </source>
</evidence>
<dbReference type="InterPro" id="IPR006153">
    <property type="entry name" value="Cation/H_exchanger_TM"/>
</dbReference>
<dbReference type="PANTHER" id="PTHR43021">
    <property type="entry name" value="NA(+)/H(+) ANTIPORTER-RELATED"/>
    <property type="match status" value="1"/>
</dbReference>
<dbReference type="SUPFAM" id="SSF54631">
    <property type="entry name" value="CBS-domain pair"/>
    <property type="match status" value="1"/>
</dbReference>
<dbReference type="GO" id="GO:0016020">
    <property type="term" value="C:membrane"/>
    <property type="evidence" value="ECO:0007669"/>
    <property type="project" value="UniProtKB-SubCell"/>
</dbReference>
<dbReference type="Pfam" id="PF00999">
    <property type="entry name" value="Na_H_Exchanger"/>
    <property type="match status" value="1"/>
</dbReference>
<evidence type="ECO:0000256" key="3">
    <source>
        <dbReference type="ARBA" id="ARBA00022989"/>
    </source>
</evidence>
<evidence type="ECO:0000256" key="1">
    <source>
        <dbReference type="ARBA" id="ARBA00004141"/>
    </source>
</evidence>
<dbReference type="EMBL" id="APJX01000010">
    <property type="protein sequence ID" value="EMS78157.1"/>
    <property type="molecule type" value="Genomic_DNA"/>
</dbReference>
<keyword evidence="5" id="KW-0129">CBS domain</keyword>
<keyword evidence="9" id="KW-1185">Reference proteome</keyword>
<dbReference type="SMART" id="SM00116">
    <property type="entry name" value="CBS"/>
    <property type="match status" value="2"/>
</dbReference>
<dbReference type="InterPro" id="IPR000644">
    <property type="entry name" value="CBS_dom"/>
</dbReference>
<dbReference type="GO" id="GO:0015297">
    <property type="term" value="F:antiporter activity"/>
    <property type="evidence" value="ECO:0007669"/>
    <property type="project" value="InterPro"/>
</dbReference>
<comment type="subcellular location">
    <subcellularLocation>
        <location evidence="1">Membrane</location>
        <topology evidence="1">Multi-pass membrane protein</topology>
    </subcellularLocation>
</comment>
<feature type="transmembrane region" description="Helical" evidence="6">
    <location>
        <begin position="330"/>
        <end position="349"/>
    </location>
</feature>
<sequence>MLPVLLSLGILYLLALGAGRISASLGIPRVTGYLAVGVAAGPSVGGVLGLPGVITTGQFHALIPVHDMILGLIVFTIGGSFSLKAVRKIGSGLFVVSAFEIGLTALLVGAGTYLLSRSVLVAGFLAVMSVTTAPAATQMVIRECQSEGPLTDTILPLIGINNLLAIVVFILLGNLLPDAAGSVSKTVYQLAVPVGLGIGIGVLTAVMDQRLTRQVDRQILVLAAVFISVGLAGFLEVSAMLATLFAGVATVNASPFRDRTIKDLSVVDYPLYVLFFIMAGAELHLESLVYMGWIGAAYVVLRSGGKYFGCTLGAFAAGASHVQKRWLGPAMLAQAGLAIGLAGTLARSWPGPGQSIQTVVLAAVVVFEVAGPFLTRWSLVNAGEVTVLNLMALRSPVGFTEGLGLAVHQVKDAFGIALSGAAGQRAGICVSHIMRRNVEPIPNDTPFDEVLKALGHSRYDQLPVVNRQNELVGVIKYTDIADTLFEPGLRHIVVAGDIATRVPLKLTPDDSIETAMAALKKHSGNTWLVVVDKNDPKKLLGMVRHNEVLSTHLYQDAESNRR</sequence>
<feature type="transmembrane region" description="Helical" evidence="6">
    <location>
        <begin position="355"/>
        <end position="374"/>
    </location>
</feature>
<feature type="transmembrane region" description="Helical" evidence="6">
    <location>
        <begin position="153"/>
        <end position="175"/>
    </location>
</feature>
<feature type="transmembrane region" description="Helical" evidence="6">
    <location>
        <begin position="187"/>
        <end position="207"/>
    </location>
</feature>
<comment type="caution">
    <text evidence="8">The sequence shown here is derived from an EMBL/GenBank/DDBJ whole genome shotgun (WGS) entry which is preliminary data.</text>
</comment>
<proteinExistence type="predicted"/>
<evidence type="ECO:0000256" key="4">
    <source>
        <dbReference type="ARBA" id="ARBA00023136"/>
    </source>
</evidence>
<dbReference type="Gene3D" id="1.20.1530.20">
    <property type="match status" value="1"/>
</dbReference>
<evidence type="ECO:0000313" key="9">
    <source>
        <dbReference type="Proteomes" id="UP000014216"/>
    </source>
</evidence>
<feature type="domain" description="CBS" evidence="7">
    <location>
        <begin position="499"/>
        <end position="558"/>
    </location>
</feature>
<feature type="transmembrane region" description="Helical" evidence="6">
    <location>
        <begin position="269"/>
        <end position="301"/>
    </location>
</feature>
<keyword evidence="2 6" id="KW-0812">Transmembrane</keyword>
<gene>
    <name evidence="8" type="primary">napA</name>
    <name evidence="8" type="ORF">Dpo_10c01510</name>
</gene>
<dbReference type="Pfam" id="PF00571">
    <property type="entry name" value="CBS"/>
    <property type="match status" value="2"/>
</dbReference>
<feature type="transmembrane region" description="Helical" evidence="6">
    <location>
        <begin position="93"/>
        <end position="115"/>
    </location>
</feature>
<dbReference type="OrthoDB" id="9783404at2"/>
<dbReference type="AlphaFoldDB" id="S0G1W7"/>
<dbReference type="PROSITE" id="PS51371">
    <property type="entry name" value="CBS"/>
    <property type="match status" value="2"/>
</dbReference>
<organism evidence="8 9">
    <name type="scientific">Desulfotignum phosphitoxidans DSM 13687</name>
    <dbReference type="NCBI Taxonomy" id="1286635"/>
    <lineage>
        <taxon>Bacteria</taxon>
        <taxon>Pseudomonadati</taxon>
        <taxon>Thermodesulfobacteriota</taxon>
        <taxon>Desulfobacteria</taxon>
        <taxon>Desulfobacterales</taxon>
        <taxon>Desulfobacteraceae</taxon>
        <taxon>Desulfotignum</taxon>
    </lineage>
</organism>
<evidence type="ECO:0000256" key="2">
    <source>
        <dbReference type="ARBA" id="ARBA00022692"/>
    </source>
</evidence>